<sequence length="61" mass="7135">MESHILQLPSFLFLTRITFFCYGTVYSSIPIPKKQMKRTDIYTKSIAYDHSIKQDNCQVST</sequence>
<protein>
    <submittedName>
        <fullName evidence="2">Uncharacterized protein</fullName>
    </submittedName>
</protein>
<accession>A0A2M7V4U9</accession>
<evidence type="ECO:0000313" key="3">
    <source>
        <dbReference type="Proteomes" id="UP000230078"/>
    </source>
</evidence>
<dbReference type="Proteomes" id="UP000230078">
    <property type="component" value="Unassembled WGS sequence"/>
</dbReference>
<feature type="transmembrane region" description="Helical" evidence="1">
    <location>
        <begin position="6"/>
        <end position="29"/>
    </location>
</feature>
<keyword evidence="1" id="KW-0472">Membrane</keyword>
<organism evidence="2 3">
    <name type="scientific">Candidatus Magasanikbacteria bacterium CG_4_10_14_0_2_um_filter_41_31</name>
    <dbReference type="NCBI Taxonomy" id="1974639"/>
    <lineage>
        <taxon>Bacteria</taxon>
        <taxon>Candidatus Magasanikiibacteriota</taxon>
    </lineage>
</organism>
<gene>
    <name evidence="2" type="ORF">COX83_01470</name>
</gene>
<reference evidence="3" key="1">
    <citation type="submission" date="2017-09" db="EMBL/GenBank/DDBJ databases">
        <title>Depth-based differentiation of microbial function through sediment-hosted aquifers and enrichment of novel symbionts in the deep terrestrial subsurface.</title>
        <authorList>
            <person name="Probst A.J."/>
            <person name="Ladd B."/>
            <person name="Jarett J.K."/>
            <person name="Geller-Mcgrath D.E."/>
            <person name="Sieber C.M.K."/>
            <person name="Emerson J.B."/>
            <person name="Anantharaman K."/>
            <person name="Thomas B.C."/>
            <person name="Malmstrom R."/>
            <person name="Stieglmeier M."/>
            <person name="Klingl A."/>
            <person name="Woyke T."/>
            <person name="Ryan C.M."/>
            <person name="Banfield J.F."/>
        </authorList>
    </citation>
    <scope>NUCLEOTIDE SEQUENCE [LARGE SCALE GENOMIC DNA]</scope>
</reference>
<proteinExistence type="predicted"/>
<evidence type="ECO:0000313" key="2">
    <source>
        <dbReference type="EMBL" id="PIZ93592.1"/>
    </source>
</evidence>
<comment type="caution">
    <text evidence="2">The sequence shown here is derived from an EMBL/GenBank/DDBJ whole genome shotgun (WGS) entry which is preliminary data.</text>
</comment>
<evidence type="ECO:0000256" key="1">
    <source>
        <dbReference type="SAM" id="Phobius"/>
    </source>
</evidence>
<dbReference type="EMBL" id="PFPI01000020">
    <property type="protein sequence ID" value="PIZ93592.1"/>
    <property type="molecule type" value="Genomic_DNA"/>
</dbReference>
<keyword evidence="1" id="KW-0812">Transmembrane</keyword>
<name>A0A2M7V4U9_9BACT</name>
<dbReference type="AlphaFoldDB" id="A0A2M7V4U9"/>
<keyword evidence="1" id="KW-1133">Transmembrane helix</keyword>